<evidence type="ECO:0000259" key="2">
    <source>
        <dbReference type="Pfam" id="PF21307"/>
    </source>
</evidence>
<dbReference type="PANTHER" id="PTHR31084:SF0">
    <property type="entry name" value="ALPHA-L-FUCOSIDASE 2"/>
    <property type="match status" value="1"/>
</dbReference>
<dbReference type="EMBL" id="CP006644">
    <property type="protein sequence ID" value="AHE52021.1"/>
    <property type="molecule type" value="Genomic_DNA"/>
</dbReference>
<sequence>MAEGLSRRGTLVAGAGLAIGAALPRGARAGAAGSDHPNRLWYRAPADEWVQALPIGNGRLGAMIFGGIANERIQLNEDSFFAGSPYDGTNPKAGEGLPRVRALVWAGRFAEAQALADEVLVARPPRQMSYQPIGDLMMLFQGIENSQSYERSLDLDGAIATTRFKVRTVTHLREVIASPVDQVIAVRLSTDAPAGSVGVTVSLTTPQDGEVAVEGDDTLVMRGIGPAQHGIPGGIRFETRVKVRRTGGRQTVGRDAIRIEDADEVVLLVATATSYRRFDDIAGDPTAITTRQIAAASGKSWDALLGAHQAEHRRLFRRLEVELARTPAAALPTDERIARSGELDDPGLAALYLQYGRYLLISSSRPGTQPANLQGIWNERTAPPWESKWTLNINAEMNYWPADPANLGELVEPLLRLTKDLSITGQRTAKNDWGARGWVAYHNTDGFRQATVNSQALYGMWPMGGAWLLNTLWDHWDYSRDRAFLDQLYPLMVGSCRFYVDALTPHPKTGELVMNPSNSPENSHHPGVSICAGPAMDSQLLRDLFARTIALSELLGRDAGLRAEIAAAAAKLPKDRIGTASHLQEWFDDWDMQAPEINHRHVSHLYALYPSDQISLQRTPELAAAARRSLEIRGDEATGWGIGWRINLWARLEQRERAHKVLRMLLQPSRTYPNMFDAHPPFQIDGNLGGAAGIIQMLMQSHSGMVHLLPALPRAWPGGRIAGIRARGNLGVDLAWSGGVLEEALITADSAGPVRVRYGQAQAAIDLRKGERVAVRGTAKGIELRRLRAG</sequence>
<dbReference type="PROSITE" id="PS51318">
    <property type="entry name" value="TAT"/>
    <property type="match status" value="1"/>
</dbReference>
<dbReference type="InterPro" id="IPR013780">
    <property type="entry name" value="Glyco_hydro_b"/>
</dbReference>
<dbReference type="GO" id="GO:0005975">
    <property type="term" value="P:carbohydrate metabolic process"/>
    <property type="evidence" value="ECO:0007669"/>
    <property type="project" value="InterPro"/>
</dbReference>
<dbReference type="Gene3D" id="2.70.98.50">
    <property type="entry name" value="putative glycoside hydrolase family protein from bacillus halodurans"/>
    <property type="match status" value="1"/>
</dbReference>
<dbReference type="HOGENOM" id="CLU_004617_2_3_5"/>
<evidence type="ECO:0000313" key="4">
    <source>
        <dbReference type="EMBL" id="AHE52021.1"/>
    </source>
</evidence>
<reference evidence="4 5" key="1">
    <citation type="submission" date="2013-07" db="EMBL/GenBank/DDBJ databases">
        <title>Completed genome of Sphingomonas sanxanigenens NX02.</title>
        <authorList>
            <person name="Ma T."/>
            <person name="Huang H."/>
            <person name="Wu M."/>
            <person name="Li X."/>
            <person name="Li G."/>
        </authorList>
    </citation>
    <scope>NUCLEOTIDE SEQUENCE [LARGE SCALE GENOMIC DNA]</scope>
    <source>
        <strain evidence="4 5">NX02</strain>
    </source>
</reference>
<dbReference type="InterPro" id="IPR012341">
    <property type="entry name" value="6hp_glycosidase-like_sf"/>
</dbReference>
<name>W0A4S8_9SPHN</name>
<feature type="domain" description="Glycosyl hydrolase family 95 catalytic" evidence="3">
    <location>
        <begin position="300"/>
        <end position="698"/>
    </location>
</feature>
<dbReference type="GO" id="GO:0004560">
    <property type="term" value="F:alpha-L-fucosidase activity"/>
    <property type="evidence" value="ECO:0007669"/>
    <property type="project" value="InterPro"/>
</dbReference>
<dbReference type="SUPFAM" id="SSF48208">
    <property type="entry name" value="Six-hairpin glycosidases"/>
    <property type="match status" value="1"/>
</dbReference>
<dbReference type="PANTHER" id="PTHR31084">
    <property type="entry name" value="ALPHA-L-FUCOSIDASE 2"/>
    <property type="match status" value="1"/>
</dbReference>
<dbReference type="Pfam" id="PF22124">
    <property type="entry name" value="Glyco_hydro_95_cat"/>
    <property type="match status" value="1"/>
</dbReference>
<proteinExistence type="predicted"/>
<dbReference type="Pfam" id="PF21307">
    <property type="entry name" value="Glyco_hydro_95_C"/>
    <property type="match status" value="1"/>
</dbReference>
<dbReference type="Proteomes" id="UP000018851">
    <property type="component" value="Chromosome"/>
</dbReference>
<dbReference type="RefSeq" id="WP_025290398.1">
    <property type="nucleotide sequence ID" value="NZ_CP006644.1"/>
</dbReference>
<dbReference type="InterPro" id="IPR008928">
    <property type="entry name" value="6-hairpin_glycosidase_sf"/>
</dbReference>
<dbReference type="InterPro" id="IPR049053">
    <property type="entry name" value="AFCA-like_C"/>
</dbReference>
<evidence type="ECO:0000259" key="1">
    <source>
        <dbReference type="Pfam" id="PF14498"/>
    </source>
</evidence>
<dbReference type="Gene3D" id="1.50.10.10">
    <property type="match status" value="1"/>
</dbReference>
<dbReference type="Pfam" id="PF14498">
    <property type="entry name" value="Glyco_hyd_65N_2"/>
    <property type="match status" value="1"/>
</dbReference>
<dbReference type="OrthoDB" id="9802600at2"/>
<dbReference type="PATRIC" id="fig|1123269.5.peg.258"/>
<dbReference type="eggNOG" id="COG0657">
    <property type="taxonomic scope" value="Bacteria"/>
</dbReference>
<dbReference type="InterPro" id="IPR027414">
    <property type="entry name" value="GH95_N_dom"/>
</dbReference>
<dbReference type="InterPro" id="IPR016518">
    <property type="entry name" value="Alpha-L-fucosidase"/>
</dbReference>
<dbReference type="Gene3D" id="2.60.40.1180">
    <property type="entry name" value="Golgi alpha-mannosidase II"/>
    <property type="match status" value="1"/>
</dbReference>
<protein>
    <submittedName>
        <fullName evidence="4">Uncharacterized protein</fullName>
    </submittedName>
</protein>
<gene>
    <name evidence="4" type="ORF">NX02_01275</name>
</gene>
<evidence type="ECO:0000313" key="5">
    <source>
        <dbReference type="Proteomes" id="UP000018851"/>
    </source>
</evidence>
<organism evidence="4 5">
    <name type="scientific">Sphingomonas sanxanigenens DSM 19645 = NX02</name>
    <dbReference type="NCBI Taxonomy" id="1123269"/>
    <lineage>
        <taxon>Bacteria</taxon>
        <taxon>Pseudomonadati</taxon>
        <taxon>Pseudomonadota</taxon>
        <taxon>Alphaproteobacteria</taxon>
        <taxon>Sphingomonadales</taxon>
        <taxon>Sphingomonadaceae</taxon>
        <taxon>Sphingomonas</taxon>
    </lineage>
</organism>
<dbReference type="AlphaFoldDB" id="W0A4S8"/>
<dbReference type="KEGG" id="ssan:NX02_01275"/>
<dbReference type="STRING" id="1123269.NX02_01275"/>
<evidence type="ECO:0000259" key="3">
    <source>
        <dbReference type="Pfam" id="PF22124"/>
    </source>
</evidence>
<feature type="domain" description="Alpha fucosidase A-like C-terminal" evidence="2">
    <location>
        <begin position="700"/>
        <end position="773"/>
    </location>
</feature>
<dbReference type="PIRSF" id="PIRSF007663">
    <property type="entry name" value="UCP007663"/>
    <property type="match status" value="1"/>
</dbReference>
<accession>W0A4S8</accession>
<feature type="domain" description="Glycosyl hydrolase family 95 N-terminal" evidence="1">
    <location>
        <begin position="40"/>
        <end position="276"/>
    </location>
</feature>
<keyword evidence="5" id="KW-1185">Reference proteome</keyword>
<dbReference type="InterPro" id="IPR006311">
    <property type="entry name" value="TAT_signal"/>
</dbReference>
<dbReference type="InterPro" id="IPR054363">
    <property type="entry name" value="GH95_cat"/>
</dbReference>